<reference evidence="1 2" key="1">
    <citation type="journal article" date="2016" name="Nat. Commun.">
        <title>Thousands of microbial genomes shed light on interconnected biogeochemical processes in an aquifer system.</title>
        <authorList>
            <person name="Anantharaman K."/>
            <person name="Brown C.T."/>
            <person name="Hug L.A."/>
            <person name="Sharon I."/>
            <person name="Castelle C.J."/>
            <person name="Probst A.J."/>
            <person name="Thomas B.C."/>
            <person name="Singh A."/>
            <person name="Wilkins M.J."/>
            <person name="Karaoz U."/>
            <person name="Brodie E.L."/>
            <person name="Williams K.H."/>
            <person name="Hubbard S.S."/>
            <person name="Banfield J.F."/>
        </authorList>
    </citation>
    <scope>NUCLEOTIDE SEQUENCE [LARGE SCALE GENOMIC DNA]</scope>
</reference>
<protein>
    <submittedName>
        <fullName evidence="1">Uncharacterized protein</fullName>
    </submittedName>
</protein>
<evidence type="ECO:0000313" key="1">
    <source>
        <dbReference type="EMBL" id="OGL43272.1"/>
    </source>
</evidence>
<organism evidence="1 2">
    <name type="scientific">Candidatus Schekmanbacteria bacterium GWA2_38_11</name>
    <dbReference type="NCBI Taxonomy" id="1817876"/>
    <lineage>
        <taxon>Bacteria</taxon>
        <taxon>Candidatus Schekmaniibacteriota</taxon>
    </lineage>
</organism>
<dbReference type="Proteomes" id="UP000178526">
    <property type="component" value="Unassembled WGS sequence"/>
</dbReference>
<evidence type="ECO:0000313" key="2">
    <source>
        <dbReference type="Proteomes" id="UP000178526"/>
    </source>
</evidence>
<proteinExistence type="predicted"/>
<dbReference type="AlphaFoldDB" id="A0A1F7RNZ0"/>
<comment type="caution">
    <text evidence="1">The sequence shown here is derived from an EMBL/GenBank/DDBJ whole genome shotgun (WGS) entry which is preliminary data.</text>
</comment>
<name>A0A1F7RNZ0_9BACT</name>
<dbReference type="EMBL" id="MGDB01000007">
    <property type="protein sequence ID" value="OGL43272.1"/>
    <property type="molecule type" value="Genomic_DNA"/>
</dbReference>
<sequence>MGVSRYNSRGILPRSVFSRRARLKPCLIPVCRQKSNPFGLPYISARKLSNFSISQLPNFLIFYFQFPIGYSPATQATCLPACRKPAATYHLSLKILWRYDTLTSITQAGII</sequence>
<accession>A0A1F7RNZ0</accession>
<gene>
    <name evidence="1" type="ORF">A2042_01530</name>
</gene>